<accession>A0A8S3QSR3</accession>
<sequence length="198" mass="23206">MKYQICMINCVLVYEPSEVIMDQQHMLYPAGKLEKAQREEKEKKKLIRLKSVTNPLEKNTPVSTDIDSCDIDKNNKILSKEHSLIDSTESSQEIKQIDSLVKHIKRKHVTFYETHLSRWRQVFRDPQILQTLPEQNENIDDEYENANSDNENMQISNARRVHNADESVVDHVKKLAVFFNDIERKVWCYNVSAKLCNG</sequence>
<proteinExistence type="predicted"/>
<organism evidence="1 2">
    <name type="scientific">Mytilus edulis</name>
    <name type="common">Blue mussel</name>
    <dbReference type="NCBI Taxonomy" id="6550"/>
    <lineage>
        <taxon>Eukaryota</taxon>
        <taxon>Metazoa</taxon>
        <taxon>Spiralia</taxon>
        <taxon>Lophotrochozoa</taxon>
        <taxon>Mollusca</taxon>
        <taxon>Bivalvia</taxon>
        <taxon>Autobranchia</taxon>
        <taxon>Pteriomorphia</taxon>
        <taxon>Mytilida</taxon>
        <taxon>Mytiloidea</taxon>
        <taxon>Mytilidae</taxon>
        <taxon>Mytilinae</taxon>
        <taxon>Mytilus</taxon>
    </lineage>
</organism>
<keyword evidence="2" id="KW-1185">Reference proteome</keyword>
<evidence type="ECO:0000313" key="1">
    <source>
        <dbReference type="EMBL" id="CAG2197897.1"/>
    </source>
</evidence>
<dbReference type="Proteomes" id="UP000683360">
    <property type="component" value="Unassembled WGS sequence"/>
</dbReference>
<dbReference type="EMBL" id="CAJPWZ010000656">
    <property type="protein sequence ID" value="CAG2197897.1"/>
    <property type="molecule type" value="Genomic_DNA"/>
</dbReference>
<comment type="caution">
    <text evidence="1">The sequence shown here is derived from an EMBL/GenBank/DDBJ whole genome shotgun (WGS) entry which is preliminary data.</text>
</comment>
<dbReference type="AlphaFoldDB" id="A0A8S3QSR3"/>
<protein>
    <submittedName>
        <fullName evidence="1">Uncharacterized protein</fullName>
    </submittedName>
</protein>
<evidence type="ECO:0000313" key="2">
    <source>
        <dbReference type="Proteomes" id="UP000683360"/>
    </source>
</evidence>
<name>A0A8S3QSR3_MYTED</name>
<gene>
    <name evidence="1" type="ORF">MEDL_12702</name>
</gene>
<reference evidence="1" key="1">
    <citation type="submission" date="2021-03" db="EMBL/GenBank/DDBJ databases">
        <authorList>
            <person name="Bekaert M."/>
        </authorList>
    </citation>
    <scope>NUCLEOTIDE SEQUENCE</scope>
</reference>